<name>A0A382NID1_9ZZZZ</name>
<organism evidence="2">
    <name type="scientific">marine metagenome</name>
    <dbReference type="NCBI Taxonomy" id="408172"/>
    <lineage>
        <taxon>unclassified sequences</taxon>
        <taxon>metagenomes</taxon>
        <taxon>ecological metagenomes</taxon>
    </lineage>
</organism>
<keyword evidence="1" id="KW-1133">Transmembrane helix</keyword>
<dbReference type="Pfam" id="PF07136">
    <property type="entry name" value="DUF1385"/>
    <property type="match status" value="1"/>
</dbReference>
<evidence type="ECO:0008006" key="3">
    <source>
        <dbReference type="Google" id="ProtNLM"/>
    </source>
</evidence>
<reference evidence="2" key="1">
    <citation type="submission" date="2018-05" db="EMBL/GenBank/DDBJ databases">
        <authorList>
            <person name="Lanie J.A."/>
            <person name="Ng W.-L."/>
            <person name="Kazmierczak K.M."/>
            <person name="Andrzejewski T.M."/>
            <person name="Davidsen T.M."/>
            <person name="Wayne K.J."/>
            <person name="Tettelin H."/>
            <person name="Glass J.I."/>
            <person name="Rusch D."/>
            <person name="Podicherti R."/>
            <person name="Tsui H.-C.T."/>
            <person name="Winkler M.E."/>
        </authorList>
    </citation>
    <scope>NUCLEOTIDE SEQUENCE</scope>
</reference>
<dbReference type="PANTHER" id="PTHR42867">
    <property type="entry name" value="MEMBRANE PROTEIN-RELATED"/>
    <property type="match status" value="1"/>
</dbReference>
<dbReference type="InterPro" id="IPR010787">
    <property type="entry name" value="DUF1385"/>
</dbReference>
<protein>
    <recommendedName>
        <fullName evidence="3">DUF1385 domain-containing protein</fullName>
    </recommendedName>
</protein>
<dbReference type="PANTHER" id="PTHR42867:SF1">
    <property type="entry name" value="MEMBRANE PROTEIN-RELATED"/>
    <property type="match status" value="1"/>
</dbReference>
<accession>A0A382NID1</accession>
<feature type="transmembrane region" description="Helical" evidence="1">
    <location>
        <begin position="57"/>
        <end position="79"/>
    </location>
</feature>
<keyword evidence="1" id="KW-0472">Membrane</keyword>
<dbReference type="EMBL" id="UINC01100193">
    <property type="protein sequence ID" value="SVC60065.1"/>
    <property type="molecule type" value="Genomic_DNA"/>
</dbReference>
<sequence length="294" mass="34319">MDLSKTIRLGGQALPEGILIKGPKYTVIAYRDKSNEIDFVSLEWNFKFFDYLRKIPLIRGLIAIFETFSLSIKSIFVMAEISDDEINLDSIYFKLFIGLMFVVVIFLTLGIIIFVPKLTAGLIAKYFLSSTIFKVWIELFIRFSIFFFYIFLYRFFAIGKKMFQYHAAEHMSIHAYENQELLTKDNLRKFNKEHPRCGTAFLAFVFIYANIVFHIIDFNLAFVFLFLVRLFISLFIISITYETLLLGWKSNKMVFGKIINFPGYILQKITTMNPCDDDLDLAIVATNKCVELHK</sequence>
<feature type="transmembrane region" description="Helical" evidence="1">
    <location>
        <begin position="135"/>
        <end position="156"/>
    </location>
</feature>
<feature type="transmembrane region" description="Helical" evidence="1">
    <location>
        <begin position="91"/>
        <end position="115"/>
    </location>
</feature>
<evidence type="ECO:0000256" key="1">
    <source>
        <dbReference type="SAM" id="Phobius"/>
    </source>
</evidence>
<feature type="transmembrane region" description="Helical" evidence="1">
    <location>
        <begin position="222"/>
        <end position="248"/>
    </location>
</feature>
<keyword evidence="1" id="KW-0812">Transmembrane</keyword>
<dbReference type="AlphaFoldDB" id="A0A382NID1"/>
<proteinExistence type="predicted"/>
<evidence type="ECO:0000313" key="2">
    <source>
        <dbReference type="EMBL" id="SVC60065.1"/>
    </source>
</evidence>
<feature type="transmembrane region" description="Helical" evidence="1">
    <location>
        <begin position="197"/>
        <end position="216"/>
    </location>
</feature>
<gene>
    <name evidence="2" type="ORF">METZ01_LOCUS312919</name>
</gene>